<organism evidence="2 3">
    <name type="scientific">Armillaria solidipes</name>
    <dbReference type="NCBI Taxonomy" id="1076256"/>
    <lineage>
        <taxon>Eukaryota</taxon>
        <taxon>Fungi</taxon>
        <taxon>Dikarya</taxon>
        <taxon>Basidiomycota</taxon>
        <taxon>Agaricomycotina</taxon>
        <taxon>Agaricomycetes</taxon>
        <taxon>Agaricomycetidae</taxon>
        <taxon>Agaricales</taxon>
        <taxon>Marasmiineae</taxon>
        <taxon>Physalacriaceae</taxon>
        <taxon>Armillaria</taxon>
    </lineage>
</organism>
<keyword evidence="3" id="KW-1185">Reference proteome</keyword>
<evidence type="ECO:0000313" key="3">
    <source>
        <dbReference type="Proteomes" id="UP000218334"/>
    </source>
</evidence>
<proteinExistence type="predicted"/>
<sequence length="114" mass="12745">MTTTSSTEHLHHTSPLRIQTPAWLPRPRRCERRRRPRCGAWRAEPGRIAALGIWDSEPLPSTLPRVRATDLPIRRVLAATTTFSISTQSKRSLLAAKAGNMGPSSPLTFKLNHD</sequence>
<gene>
    <name evidence="2" type="ORF">ARMSODRAFT_678541</name>
</gene>
<accession>A0A2H3B1U6</accession>
<dbReference type="AlphaFoldDB" id="A0A2H3B1U6"/>
<dbReference type="Proteomes" id="UP000218334">
    <property type="component" value="Unassembled WGS sequence"/>
</dbReference>
<reference evidence="3" key="1">
    <citation type="journal article" date="2017" name="Nat. Ecol. Evol.">
        <title>Genome expansion and lineage-specific genetic innovations in the forest pathogenic fungi Armillaria.</title>
        <authorList>
            <person name="Sipos G."/>
            <person name="Prasanna A.N."/>
            <person name="Walter M.C."/>
            <person name="O'Connor E."/>
            <person name="Balint B."/>
            <person name="Krizsan K."/>
            <person name="Kiss B."/>
            <person name="Hess J."/>
            <person name="Varga T."/>
            <person name="Slot J."/>
            <person name="Riley R."/>
            <person name="Boka B."/>
            <person name="Rigling D."/>
            <person name="Barry K."/>
            <person name="Lee J."/>
            <person name="Mihaltcheva S."/>
            <person name="LaButti K."/>
            <person name="Lipzen A."/>
            <person name="Waldron R."/>
            <person name="Moloney N.M."/>
            <person name="Sperisen C."/>
            <person name="Kredics L."/>
            <person name="Vagvoelgyi C."/>
            <person name="Patrignani A."/>
            <person name="Fitzpatrick D."/>
            <person name="Nagy I."/>
            <person name="Doyle S."/>
            <person name="Anderson J.B."/>
            <person name="Grigoriev I.V."/>
            <person name="Gueldener U."/>
            <person name="Muensterkoetter M."/>
            <person name="Nagy L.G."/>
        </authorList>
    </citation>
    <scope>NUCLEOTIDE SEQUENCE [LARGE SCALE GENOMIC DNA]</scope>
    <source>
        <strain evidence="3">28-4</strain>
    </source>
</reference>
<evidence type="ECO:0000256" key="1">
    <source>
        <dbReference type="SAM" id="MobiDB-lite"/>
    </source>
</evidence>
<feature type="region of interest" description="Disordered" evidence="1">
    <location>
        <begin position="1"/>
        <end position="23"/>
    </location>
</feature>
<name>A0A2H3B1U6_9AGAR</name>
<dbReference type="EMBL" id="KZ293480">
    <property type="protein sequence ID" value="PBK61032.1"/>
    <property type="molecule type" value="Genomic_DNA"/>
</dbReference>
<protein>
    <submittedName>
        <fullName evidence="2">Uncharacterized protein</fullName>
    </submittedName>
</protein>
<evidence type="ECO:0000313" key="2">
    <source>
        <dbReference type="EMBL" id="PBK61032.1"/>
    </source>
</evidence>